<organism evidence="2">
    <name type="scientific">Phaffia rhodozyma</name>
    <name type="common">Yeast</name>
    <name type="synonym">Xanthophyllomyces dendrorhous</name>
    <dbReference type="NCBI Taxonomy" id="264483"/>
    <lineage>
        <taxon>Eukaryota</taxon>
        <taxon>Fungi</taxon>
        <taxon>Dikarya</taxon>
        <taxon>Basidiomycota</taxon>
        <taxon>Agaricomycotina</taxon>
        <taxon>Tremellomycetes</taxon>
        <taxon>Cystofilobasidiales</taxon>
        <taxon>Mrakiaceae</taxon>
        <taxon>Phaffia</taxon>
    </lineage>
</organism>
<evidence type="ECO:0000313" key="2">
    <source>
        <dbReference type="EMBL" id="CDZ98077.1"/>
    </source>
</evidence>
<proteinExistence type="predicted"/>
<feature type="compositionally biased region" description="Basic and acidic residues" evidence="1">
    <location>
        <begin position="191"/>
        <end position="205"/>
    </location>
</feature>
<feature type="region of interest" description="Disordered" evidence="1">
    <location>
        <begin position="568"/>
        <end position="847"/>
    </location>
</feature>
<feature type="region of interest" description="Disordered" evidence="1">
    <location>
        <begin position="279"/>
        <end position="349"/>
    </location>
</feature>
<feature type="compositionally biased region" description="Polar residues" evidence="1">
    <location>
        <begin position="710"/>
        <end position="728"/>
    </location>
</feature>
<feature type="compositionally biased region" description="Polar residues" evidence="1">
    <location>
        <begin position="299"/>
        <end position="324"/>
    </location>
</feature>
<feature type="compositionally biased region" description="Polar residues" evidence="1">
    <location>
        <begin position="688"/>
        <end position="700"/>
    </location>
</feature>
<dbReference type="EMBL" id="LN483273">
    <property type="protein sequence ID" value="CDZ98077.1"/>
    <property type="molecule type" value="Genomic_DNA"/>
</dbReference>
<feature type="compositionally biased region" description="Low complexity" evidence="1">
    <location>
        <begin position="648"/>
        <end position="678"/>
    </location>
</feature>
<feature type="compositionally biased region" description="Low complexity" evidence="1">
    <location>
        <begin position="85"/>
        <end position="111"/>
    </location>
</feature>
<evidence type="ECO:0000256" key="1">
    <source>
        <dbReference type="SAM" id="MobiDB-lite"/>
    </source>
</evidence>
<reference evidence="2" key="1">
    <citation type="submission" date="2014-08" db="EMBL/GenBank/DDBJ databases">
        <authorList>
            <person name="Sharma Rahul"/>
            <person name="Thines Marco"/>
        </authorList>
    </citation>
    <scope>NUCLEOTIDE SEQUENCE</scope>
</reference>
<feature type="region of interest" description="Disordered" evidence="1">
    <location>
        <begin position="177"/>
        <end position="267"/>
    </location>
</feature>
<feature type="compositionally biased region" description="Polar residues" evidence="1">
    <location>
        <begin position="280"/>
        <end position="291"/>
    </location>
</feature>
<protein>
    <submittedName>
        <fullName evidence="2">Uncharacterized protein</fullName>
    </submittedName>
</protein>
<accession>A0A0F7SM78</accession>
<feature type="compositionally biased region" description="Polar residues" evidence="1">
    <location>
        <begin position="577"/>
        <end position="586"/>
    </location>
</feature>
<dbReference type="AlphaFoldDB" id="A0A0F7SM78"/>
<name>A0A0F7SM78_PHARH</name>
<feature type="region of interest" description="Disordered" evidence="1">
    <location>
        <begin position="76"/>
        <end position="140"/>
    </location>
</feature>
<feature type="compositionally biased region" description="Low complexity" evidence="1">
    <location>
        <begin position="225"/>
        <end position="259"/>
    </location>
</feature>
<sequence length="847" mass="90730">MVQPSPTPVSYPIYSPPRQSLHFLRYLTKSSTSPLPSNLAVVALLTLLFATYHVTRFVKYQQVKRRWRASERARRELIKKESERSSASGVASSSTLPNGGSSSSVGKSSVSPYIGERPSRSELGAKKRKKSKASMTATTTTAAVVDTNRSSSVATTISPASSITPFPKEIDEPVIVTTKPASQSSGLSLRIDTKASEDTSRDSSDSKFQVVLPFTSKRRNKINRSTSSPNSSSTPTVGSNSQSRDNSTDPSSPPASTTTVIDSSNNNDHDEIVEKFAADGQSTASSCSGLTGQDGDFSPASSIQTTPTTSINSSTQSLAISSAKTHPVWPSSPLDQAGPPKETSPSLEHEVESLRASLSTALSTLSSMQSTLASSQSSLLGSHAQLSDVTAERDTLARSATTFKSELADLTTSIARSESRAVSAEEKQTELSAEVEQLRKDLERARREVEDGRRWGEERRKESEDLRRKEKAGRREIEKFKEEGRKWEVYEREFRRREYELRFQLHHLSTMHTTLLHHARQLEAHLRETNYAFAPMPVQTPMAIPPASSGSSSSTSVSTLAGASIPAYPASPSPSSQVGSLQSPRQPRSPMGFPVGVFVSIADPMSAPTASSQPHPYQYPHSHAHVQTHSGRGKPRRGMSSSAHEESSPGPSSGSVSVPVSGSDPSPAPPASSSSSSEEVTKDVLTSILKTSSTLHNGSSHPPLRPPPLISSTSSFLGHPTSQTQPTVGMSKEGSTENGDEGKGRESEEDEDQEISFASIMSYDANASPLPRPEGDDIEDGQIGSGGGFFGDQSSRKEQDEDERFAIGLDLPQPTSGSEVVNDRKKEADEESVATPTVEAPIGSNGT</sequence>
<feature type="compositionally biased region" description="Basic residues" evidence="1">
    <location>
        <begin position="622"/>
        <end position="637"/>
    </location>
</feature>
<feature type="region of interest" description="Disordered" evidence="1">
    <location>
        <begin position="447"/>
        <end position="472"/>
    </location>
</feature>